<keyword evidence="3" id="KW-1185">Reference proteome</keyword>
<evidence type="ECO:0000313" key="2">
    <source>
        <dbReference type="EMBL" id="GMS83903.1"/>
    </source>
</evidence>
<name>A0AAV5SP64_9BILA</name>
<proteinExistence type="predicted"/>
<reference evidence="2" key="1">
    <citation type="submission" date="2023-10" db="EMBL/GenBank/DDBJ databases">
        <title>Genome assembly of Pristionchus species.</title>
        <authorList>
            <person name="Yoshida K."/>
            <person name="Sommer R.J."/>
        </authorList>
    </citation>
    <scope>NUCLEOTIDE SEQUENCE</scope>
    <source>
        <strain evidence="2">RS0144</strain>
    </source>
</reference>
<evidence type="ECO:0000256" key="1">
    <source>
        <dbReference type="SAM" id="MobiDB-lite"/>
    </source>
</evidence>
<dbReference type="EMBL" id="BTSX01000002">
    <property type="protein sequence ID" value="GMS83903.1"/>
    <property type="molecule type" value="Genomic_DNA"/>
</dbReference>
<feature type="non-terminal residue" evidence="2">
    <location>
        <position position="1"/>
    </location>
</feature>
<dbReference type="Proteomes" id="UP001432027">
    <property type="component" value="Unassembled WGS sequence"/>
</dbReference>
<gene>
    <name evidence="2" type="ORF">PENTCL1PPCAC_6078</name>
</gene>
<organism evidence="2 3">
    <name type="scientific">Pristionchus entomophagus</name>
    <dbReference type="NCBI Taxonomy" id="358040"/>
    <lineage>
        <taxon>Eukaryota</taxon>
        <taxon>Metazoa</taxon>
        <taxon>Ecdysozoa</taxon>
        <taxon>Nematoda</taxon>
        <taxon>Chromadorea</taxon>
        <taxon>Rhabditida</taxon>
        <taxon>Rhabditina</taxon>
        <taxon>Diplogasteromorpha</taxon>
        <taxon>Diplogasteroidea</taxon>
        <taxon>Neodiplogasteridae</taxon>
        <taxon>Pristionchus</taxon>
    </lineage>
</organism>
<accession>A0AAV5SP64</accession>
<sequence length="132" mass="15165">GRVVGSGSRGRSWHRLLLWYRRGCRGNRWRGGRRGRLLGLWSETASHRQTSSEILVSGRSENCSGNEHSPILSRLTRALRYPNCCCANDKTPHLLCRLSTKRCEFREGEDQVRSEGRKKNGRGRIEMGKREI</sequence>
<evidence type="ECO:0000313" key="3">
    <source>
        <dbReference type="Proteomes" id="UP001432027"/>
    </source>
</evidence>
<comment type="caution">
    <text evidence="2">The sequence shown here is derived from an EMBL/GenBank/DDBJ whole genome shotgun (WGS) entry which is preliminary data.</text>
</comment>
<protein>
    <submittedName>
        <fullName evidence="2">Uncharacterized protein</fullName>
    </submittedName>
</protein>
<feature type="region of interest" description="Disordered" evidence="1">
    <location>
        <begin position="109"/>
        <end position="132"/>
    </location>
</feature>
<dbReference type="AlphaFoldDB" id="A0AAV5SP64"/>